<organism evidence="8 9">
    <name type="scientific">Paenibacillus ferrarius</name>
    <dbReference type="NCBI Taxonomy" id="1469647"/>
    <lineage>
        <taxon>Bacteria</taxon>
        <taxon>Bacillati</taxon>
        <taxon>Bacillota</taxon>
        <taxon>Bacilli</taxon>
        <taxon>Bacillales</taxon>
        <taxon>Paenibacillaceae</taxon>
        <taxon>Paenibacillus</taxon>
    </lineage>
</organism>
<dbReference type="GO" id="GO:0006004">
    <property type="term" value="P:fucose metabolic process"/>
    <property type="evidence" value="ECO:0007669"/>
    <property type="project" value="TreeGrafter"/>
</dbReference>
<proteinExistence type="inferred from homology"/>
<dbReference type="AlphaFoldDB" id="A0A1V4HPJ0"/>
<dbReference type="RefSeq" id="WP_079409987.1">
    <property type="nucleotide sequence ID" value="NZ_MBTG01000005.1"/>
</dbReference>
<gene>
    <name evidence="8" type="ORF">BC351_18685</name>
</gene>
<dbReference type="GO" id="GO:0005764">
    <property type="term" value="C:lysosome"/>
    <property type="evidence" value="ECO:0007669"/>
    <property type="project" value="TreeGrafter"/>
</dbReference>
<dbReference type="STRING" id="1469647.BC351_18685"/>
<dbReference type="EMBL" id="MBTG01000005">
    <property type="protein sequence ID" value="OPH59951.1"/>
    <property type="molecule type" value="Genomic_DNA"/>
</dbReference>
<dbReference type="InterPro" id="IPR057739">
    <property type="entry name" value="Glyco_hydro_29_N"/>
</dbReference>
<comment type="caution">
    <text evidence="8">The sequence shown here is derived from an EMBL/GenBank/DDBJ whole genome shotgun (WGS) entry which is preliminary data.</text>
</comment>
<evidence type="ECO:0000259" key="7">
    <source>
        <dbReference type="Pfam" id="PF01120"/>
    </source>
</evidence>
<accession>A0A1V4HPJ0</accession>
<dbReference type="EC" id="3.2.1.51" evidence="2"/>
<keyword evidence="3 6" id="KW-0732">Signal</keyword>
<dbReference type="PANTHER" id="PTHR10030:SF37">
    <property type="entry name" value="ALPHA-L-FUCOSIDASE-RELATED"/>
    <property type="match status" value="1"/>
</dbReference>
<keyword evidence="9" id="KW-1185">Reference proteome</keyword>
<dbReference type="GO" id="GO:0016139">
    <property type="term" value="P:glycoside catabolic process"/>
    <property type="evidence" value="ECO:0007669"/>
    <property type="project" value="TreeGrafter"/>
</dbReference>
<evidence type="ECO:0000313" key="8">
    <source>
        <dbReference type="EMBL" id="OPH59951.1"/>
    </source>
</evidence>
<keyword evidence="5" id="KW-0326">Glycosidase</keyword>
<dbReference type="Gene3D" id="3.20.20.80">
    <property type="entry name" value="Glycosidases"/>
    <property type="match status" value="1"/>
</dbReference>
<evidence type="ECO:0000256" key="6">
    <source>
        <dbReference type="SAM" id="SignalP"/>
    </source>
</evidence>
<dbReference type="PANTHER" id="PTHR10030">
    <property type="entry name" value="ALPHA-L-FUCOSIDASE"/>
    <property type="match status" value="1"/>
</dbReference>
<comment type="similarity">
    <text evidence="1">Belongs to the glycosyl hydrolase 29 family.</text>
</comment>
<name>A0A1V4HPJ0_9BACL</name>
<dbReference type="SUPFAM" id="SSF51445">
    <property type="entry name" value="(Trans)glycosidases"/>
    <property type="match status" value="1"/>
</dbReference>
<sequence length="197" mass="22422">MKMFNKVTACLALVSTLLFGAVSPAFADTYTNQKNYVDLRFGMFIHYNMGTYTDEEWATPGQNPLTFNPTSVNTDQWADAAKSAKMKYALLTTKHHDGFALWPTKCGNYNVMNSAYPRDIVKQYVDSMRSRGILPGLYYSIWDRQQGIDAGSVSRTDLDFMKGQLTELLTNYGDIPMLIFDGWAWRMGNQVAFQEIR</sequence>
<dbReference type="InterPro" id="IPR017853">
    <property type="entry name" value="GH"/>
</dbReference>
<feature type="signal peptide" evidence="6">
    <location>
        <begin position="1"/>
        <end position="27"/>
    </location>
</feature>
<dbReference type="SMART" id="SM00812">
    <property type="entry name" value="Alpha_L_fucos"/>
    <property type="match status" value="1"/>
</dbReference>
<feature type="domain" description="Glycoside hydrolase family 29 N-terminal" evidence="7">
    <location>
        <begin position="32"/>
        <end position="186"/>
    </location>
</feature>
<dbReference type="InterPro" id="IPR000933">
    <property type="entry name" value="Glyco_hydro_29"/>
</dbReference>
<evidence type="ECO:0000313" key="9">
    <source>
        <dbReference type="Proteomes" id="UP000190626"/>
    </source>
</evidence>
<evidence type="ECO:0000256" key="3">
    <source>
        <dbReference type="ARBA" id="ARBA00022729"/>
    </source>
</evidence>
<evidence type="ECO:0000256" key="4">
    <source>
        <dbReference type="ARBA" id="ARBA00022801"/>
    </source>
</evidence>
<evidence type="ECO:0000256" key="1">
    <source>
        <dbReference type="ARBA" id="ARBA00007951"/>
    </source>
</evidence>
<protein>
    <recommendedName>
        <fullName evidence="2">alpha-L-fucosidase</fullName>
        <ecNumber evidence="2">3.2.1.51</ecNumber>
    </recommendedName>
</protein>
<keyword evidence="4" id="KW-0378">Hydrolase</keyword>
<evidence type="ECO:0000256" key="5">
    <source>
        <dbReference type="ARBA" id="ARBA00023295"/>
    </source>
</evidence>
<dbReference type="OrthoDB" id="107551at2"/>
<reference evidence="9" key="1">
    <citation type="submission" date="2016-07" db="EMBL/GenBank/DDBJ databases">
        <authorList>
            <person name="Florea S."/>
            <person name="Webb J.S."/>
            <person name="Jaromczyk J."/>
            <person name="Schardl C.L."/>
        </authorList>
    </citation>
    <scope>NUCLEOTIDE SEQUENCE [LARGE SCALE GENOMIC DNA]</scope>
    <source>
        <strain evidence="9">CY1</strain>
    </source>
</reference>
<feature type="chain" id="PRO_5013116064" description="alpha-L-fucosidase" evidence="6">
    <location>
        <begin position="28"/>
        <end position="197"/>
    </location>
</feature>
<dbReference type="Proteomes" id="UP000190626">
    <property type="component" value="Unassembled WGS sequence"/>
</dbReference>
<evidence type="ECO:0000256" key="2">
    <source>
        <dbReference type="ARBA" id="ARBA00012662"/>
    </source>
</evidence>
<dbReference type="Pfam" id="PF01120">
    <property type="entry name" value="Alpha_L_fucos"/>
    <property type="match status" value="1"/>
</dbReference>
<dbReference type="GO" id="GO:0004560">
    <property type="term" value="F:alpha-L-fucosidase activity"/>
    <property type="evidence" value="ECO:0007669"/>
    <property type="project" value="InterPro"/>
</dbReference>